<proteinExistence type="predicted"/>
<name>A0A0V0YFX1_9BILA</name>
<dbReference type="Proteomes" id="UP000054783">
    <property type="component" value="Unassembled WGS sequence"/>
</dbReference>
<evidence type="ECO:0000313" key="1">
    <source>
        <dbReference type="EMBL" id="KRX99270.1"/>
    </source>
</evidence>
<comment type="caution">
    <text evidence="1">The sequence shown here is derived from an EMBL/GenBank/DDBJ whole genome shotgun (WGS) entry which is preliminary data.</text>
</comment>
<sequence>MLGDGCGEYSQKHTLDAVDQSWILLLQFFHFLNQKITGVS</sequence>
<protein>
    <submittedName>
        <fullName evidence="1">Uncharacterized protein</fullName>
    </submittedName>
</protein>
<accession>A0A0V0YFX1</accession>
<evidence type="ECO:0000313" key="2">
    <source>
        <dbReference type="Proteomes" id="UP000054783"/>
    </source>
</evidence>
<dbReference type="AlphaFoldDB" id="A0A0V0YFX1"/>
<reference evidence="1 2" key="1">
    <citation type="submission" date="2015-01" db="EMBL/GenBank/DDBJ databases">
        <title>Evolution of Trichinella species and genotypes.</title>
        <authorList>
            <person name="Korhonen P.K."/>
            <person name="Edoardo P."/>
            <person name="Giuseppe L.R."/>
            <person name="Gasser R.B."/>
        </authorList>
    </citation>
    <scope>NUCLEOTIDE SEQUENCE [LARGE SCALE GENOMIC DNA]</scope>
    <source>
        <strain evidence="1">ISS2496</strain>
    </source>
</reference>
<dbReference type="EMBL" id="JYDQ01004343">
    <property type="protein sequence ID" value="KRX99270.1"/>
    <property type="molecule type" value="Genomic_DNA"/>
</dbReference>
<organism evidence="1 2">
    <name type="scientific">Trichinella patagoniensis</name>
    <dbReference type="NCBI Taxonomy" id="990121"/>
    <lineage>
        <taxon>Eukaryota</taxon>
        <taxon>Metazoa</taxon>
        <taxon>Ecdysozoa</taxon>
        <taxon>Nematoda</taxon>
        <taxon>Enoplea</taxon>
        <taxon>Dorylaimia</taxon>
        <taxon>Trichinellida</taxon>
        <taxon>Trichinellidae</taxon>
        <taxon>Trichinella</taxon>
    </lineage>
</organism>
<keyword evidence="2" id="KW-1185">Reference proteome</keyword>
<gene>
    <name evidence="1" type="ORF">T12_5481</name>
</gene>